<dbReference type="CDD" id="cd02901">
    <property type="entry name" value="Macro_Poa1p-like"/>
    <property type="match status" value="1"/>
</dbReference>
<dbReference type="InterPro" id="IPR002589">
    <property type="entry name" value="Macro_dom"/>
</dbReference>
<dbReference type="InterPro" id="IPR043472">
    <property type="entry name" value="Macro_dom-like"/>
</dbReference>
<accession>A0ABN1GG77</accession>
<evidence type="ECO:0000259" key="2">
    <source>
        <dbReference type="PROSITE" id="PS51154"/>
    </source>
</evidence>
<dbReference type="PANTHER" id="PTHR12521:SF0">
    <property type="entry name" value="ADP-RIBOSE GLYCOHYDROLASE OARD1"/>
    <property type="match status" value="1"/>
</dbReference>
<protein>
    <recommendedName>
        <fullName evidence="2">Macro domain-containing protein</fullName>
    </recommendedName>
</protein>
<dbReference type="Gene3D" id="3.40.220.10">
    <property type="entry name" value="Leucine Aminopeptidase, subunit E, domain 1"/>
    <property type="match status" value="1"/>
</dbReference>
<comment type="caution">
    <text evidence="3">The sequence shown here is derived from an EMBL/GenBank/DDBJ whole genome shotgun (WGS) entry which is preliminary data.</text>
</comment>
<gene>
    <name evidence="3" type="ORF">GCM10009547_11160</name>
</gene>
<dbReference type="InterPro" id="IPR050892">
    <property type="entry name" value="ADP-ribose_metab_enzymes"/>
</dbReference>
<evidence type="ECO:0000313" key="4">
    <source>
        <dbReference type="Proteomes" id="UP001500957"/>
    </source>
</evidence>
<organism evidence="3 4">
    <name type="scientific">Sporichthya brevicatena</name>
    <dbReference type="NCBI Taxonomy" id="171442"/>
    <lineage>
        <taxon>Bacteria</taxon>
        <taxon>Bacillati</taxon>
        <taxon>Actinomycetota</taxon>
        <taxon>Actinomycetes</taxon>
        <taxon>Sporichthyales</taxon>
        <taxon>Sporichthyaceae</taxon>
        <taxon>Sporichthya</taxon>
    </lineage>
</organism>
<dbReference type="SMART" id="SM00506">
    <property type="entry name" value="A1pp"/>
    <property type="match status" value="1"/>
</dbReference>
<dbReference type="PANTHER" id="PTHR12521">
    <property type="entry name" value="PROTEIN C6ORF130"/>
    <property type="match status" value="1"/>
</dbReference>
<dbReference type="RefSeq" id="WP_344602490.1">
    <property type="nucleotide sequence ID" value="NZ_BAAAHE010000008.1"/>
</dbReference>
<comment type="catalytic activity">
    <reaction evidence="1">
        <text>an N-(ADP-alpha-D-ribosyl)-thymidine in DNA + H2O = a thymidine in DNA + ADP-D-ribose</text>
        <dbReference type="Rhea" id="RHEA:71655"/>
        <dbReference type="Rhea" id="RHEA-COMP:13556"/>
        <dbReference type="Rhea" id="RHEA-COMP:18051"/>
        <dbReference type="ChEBI" id="CHEBI:15377"/>
        <dbReference type="ChEBI" id="CHEBI:57967"/>
        <dbReference type="ChEBI" id="CHEBI:137386"/>
        <dbReference type="ChEBI" id="CHEBI:191199"/>
    </reaction>
    <physiologicalReaction direction="left-to-right" evidence="1">
        <dbReference type="Rhea" id="RHEA:71656"/>
    </physiologicalReaction>
</comment>
<reference evidence="3 4" key="1">
    <citation type="journal article" date="2019" name="Int. J. Syst. Evol. Microbiol.">
        <title>The Global Catalogue of Microorganisms (GCM) 10K type strain sequencing project: providing services to taxonomists for standard genome sequencing and annotation.</title>
        <authorList>
            <consortium name="The Broad Institute Genomics Platform"/>
            <consortium name="The Broad Institute Genome Sequencing Center for Infectious Disease"/>
            <person name="Wu L."/>
            <person name="Ma J."/>
        </authorList>
    </citation>
    <scope>NUCLEOTIDE SEQUENCE [LARGE SCALE GENOMIC DNA]</scope>
    <source>
        <strain evidence="3 4">JCM 10671</strain>
    </source>
</reference>
<name>A0ABN1GG77_9ACTN</name>
<keyword evidence="4" id="KW-1185">Reference proteome</keyword>
<dbReference type="EMBL" id="BAAAHE010000008">
    <property type="protein sequence ID" value="GAA0610887.1"/>
    <property type="molecule type" value="Genomic_DNA"/>
</dbReference>
<feature type="domain" description="Macro" evidence="2">
    <location>
        <begin position="1"/>
        <end position="159"/>
    </location>
</feature>
<evidence type="ECO:0000313" key="3">
    <source>
        <dbReference type="EMBL" id="GAA0610887.1"/>
    </source>
</evidence>
<dbReference type="Proteomes" id="UP001500957">
    <property type="component" value="Unassembled WGS sequence"/>
</dbReference>
<sequence length="159" mass="17267">MSIQERVGDLFDARGFGALAHGCNCAGAMGAGIAVEFRRRWPQMYEEYKHRCNAGSFSPGDVFIWPVAGLVIYNFGTQRTWRTKATIEAIGTAAQLMVRDARSRGIQAIGLPRIGAGLGGLEWPRVRALLGEVATDGGVRLIVHVLGEKGTAHGREYRP</sequence>
<evidence type="ECO:0000256" key="1">
    <source>
        <dbReference type="ARBA" id="ARBA00035885"/>
    </source>
</evidence>
<dbReference type="PROSITE" id="PS51154">
    <property type="entry name" value="MACRO"/>
    <property type="match status" value="1"/>
</dbReference>
<dbReference type="Pfam" id="PF01661">
    <property type="entry name" value="Macro"/>
    <property type="match status" value="1"/>
</dbReference>
<dbReference type="SUPFAM" id="SSF52949">
    <property type="entry name" value="Macro domain-like"/>
    <property type="match status" value="1"/>
</dbReference>
<proteinExistence type="predicted"/>